<dbReference type="SUPFAM" id="SSF57924">
    <property type="entry name" value="Inhibitor of apoptosis (IAP) repeat"/>
    <property type="match status" value="1"/>
</dbReference>
<dbReference type="Pfam" id="PF13920">
    <property type="entry name" value="zf-C3HC4_3"/>
    <property type="match status" value="1"/>
</dbReference>
<feature type="compositionally biased region" description="Pro residues" evidence="5">
    <location>
        <begin position="31"/>
        <end position="50"/>
    </location>
</feature>
<evidence type="ECO:0000259" key="6">
    <source>
        <dbReference type="PROSITE" id="PS50089"/>
    </source>
</evidence>
<evidence type="ECO:0000313" key="8">
    <source>
        <dbReference type="RefSeq" id="XP_026292451.2"/>
    </source>
</evidence>
<dbReference type="Proteomes" id="UP000504606">
    <property type="component" value="Unplaced"/>
</dbReference>
<keyword evidence="7" id="KW-1185">Reference proteome</keyword>
<organism evidence="7 8">
    <name type="scientific">Frankliniella occidentalis</name>
    <name type="common">Western flower thrips</name>
    <name type="synonym">Euthrips occidentalis</name>
    <dbReference type="NCBI Taxonomy" id="133901"/>
    <lineage>
        <taxon>Eukaryota</taxon>
        <taxon>Metazoa</taxon>
        <taxon>Ecdysozoa</taxon>
        <taxon>Arthropoda</taxon>
        <taxon>Hexapoda</taxon>
        <taxon>Insecta</taxon>
        <taxon>Pterygota</taxon>
        <taxon>Neoptera</taxon>
        <taxon>Paraneoptera</taxon>
        <taxon>Thysanoptera</taxon>
        <taxon>Terebrantia</taxon>
        <taxon>Thripoidea</taxon>
        <taxon>Thripidae</taxon>
        <taxon>Frankliniella</taxon>
    </lineage>
</organism>
<dbReference type="Gene3D" id="3.30.40.10">
    <property type="entry name" value="Zinc/RING finger domain, C3HC4 (zinc finger)"/>
    <property type="match status" value="1"/>
</dbReference>
<feature type="region of interest" description="Disordered" evidence="5">
    <location>
        <begin position="209"/>
        <end position="229"/>
    </location>
</feature>
<dbReference type="PANTHER" id="PTHR10044:SF139">
    <property type="entry name" value="DEATH-ASSOCIATED INHIBITOR OF APOPTOSIS 2"/>
    <property type="match status" value="1"/>
</dbReference>
<evidence type="ECO:0000313" key="7">
    <source>
        <dbReference type="Proteomes" id="UP000504606"/>
    </source>
</evidence>
<dbReference type="GO" id="GO:0005737">
    <property type="term" value="C:cytoplasm"/>
    <property type="evidence" value="ECO:0007669"/>
    <property type="project" value="TreeGrafter"/>
</dbReference>
<gene>
    <name evidence="8" type="primary">LOC113216838</name>
</gene>
<keyword evidence="2 4" id="KW-0863">Zinc-finger</keyword>
<feature type="domain" description="RING-type" evidence="6">
    <location>
        <begin position="236"/>
        <end position="271"/>
    </location>
</feature>
<dbReference type="PANTHER" id="PTHR10044">
    <property type="entry name" value="INHIBITOR OF APOPTOSIS"/>
    <property type="match status" value="1"/>
</dbReference>
<dbReference type="InterPro" id="IPR001841">
    <property type="entry name" value="Znf_RING"/>
</dbReference>
<dbReference type="GO" id="GO:0008270">
    <property type="term" value="F:zinc ion binding"/>
    <property type="evidence" value="ECO:0007669"/>
    <property type="project" value="UniProtKB-KW"/>
</dbReference>
<feature type="region of interest" description="Disordered" evidence="5">
    <location>
        <begin position="1"/>
        <end position="57"/>
    </location>
</feature>
<dbReference type="AlphaFoldDB" id="A0A6J1TNR9"/>
<comment type="similarity">
    <text evidence="1">Belongs to the IAP family.</text>
</comment>
<dbReference type="OrthoDB" id="5855668at2759"/>
<evidence type="ECO:0000256" key="4">
    <source>
        <dbReference type="PROSITE-ProRule" id="PRU00175"/>
    </source>
</evidence>
<evidence type="ECO:0000256" key="2">
    <source>
        <dbReference type="ARBA" id="ARBA00022771"/>
    </source>
</evidence>
<dbReference type="InterPro" id="IPR013083">
    <property type="entry name" value="Znf_RING/FYVE/PHD"/>
</dbReference>
<dbReference type="KEGG" id="foc:113216838"/>
<dbReference type="GO" id="GO:0005634">
    <property type="term" value="C:nucleus"/>
    <property type="evidence" value="ECO:0007669"/>
    <property type="project" value="TreeGrafter"/>
</dbReference>
<dbReference type="Pfam" id="PF00653">
    <property type="entry name" value="BIR"/>
    <property type="match status" value="1"/>
</dbReference>
<sequence>MQHSMDPLLDSPPTSPLPTFPRTPEHAASPPGTPSLATPPPPSATPPPPPPRRRRDRDRDIVTMPHWDALPSSREYPAFARRLGLLRFNNLDFPAARYRFTEQRLRTFTMGRWPTDHPLTHNQLAMAGFFYYGLDDVTICHYCGLGLNLWEKGDDPDTEHARYSPLCDYIRLRKGDDFIHHVYKNSVVHADPEIKIPSRFNINIHKVSGSSPPALPPPPVAQNPKSDETDSHRGKCLICLDEKADVVVLPCAHLHTCAVCIVSQDKCPMCRCDIEYTLKVYC</sequence>
<evidence type="ECO:0000256" key="1">
    <source>
        <dbReference type="ARBA" id="ARBA00006672"/>
    </source>
</evidence>
<dbReference type="CDD" id="cd00022">
    <property type="entry name" value="BIR"/>
    <property type="match status" value="1"/>
</dbReference>
<dbReference type="InterPro" id="IPR050784">
    <property type="entry name" value="IAP"/>
</dbReference>
<proteinExistence type="inferred from homology"/>
<dbReference type="PROSITE" id="PS50089">
    <property type="entry name" value="ZF_RING_2"/>
    <property type="match status" value="1"/>
</dbReference>
<dbReference type="InterPro" id="IPR001370">
    <property type="entry name" value="BIR_rpt"/>
</dbReference>
<dbReference type="SMART" id="SM00238">
    <property type="entry name" value="BIR"/>
    <property type="match status" value="1"/>
</dbReference>
<reference evidence="8" key="1">
    <citation type="submission" date="2025-08" db="UniProtKB">
        <authorList>
            <consortium name="RefSeq"/>
        </authorList>
    </citation>
    <scope>IDENTIFICATION</scope>
    <source>
        <tissue evidence="8">Whole organism</tissue>
    </source>
</reference>
<name>A0A6J1TNR9_FRAOC</name>
<evidence type="ECO:0000256" key="3">
    <source>
        <dbReference type="ARBA" id="ARBA00022833"/>
    </source>
</evidence>
<dbReference type="Gene3D" id="1.10.1170.10">
    <property type="entry name" value="Inhibitor Of Apoptosis Protein (2mihbC-IAP-1), Chain A"/>
    <property type="match status" value="1"/>
</dbReference>
<dbReference type="RefSeq" id="XP_026292451.2">
    <property type="nucleotide sequence ID" value="XM_026436666.2"/>
</dbReference>
<evidence type="ECO:0000256" key="5">
    <source>
        <dbReference type="SAM" id="MobiDB-lite"/>
    </source>
</evidence>
<dbReference type="SMART" id="SM00184">
    <property type="entry name" value="RING"/>
    <property type="match status" value="1"/>
</dbReference>
<protein>
    <submittedName>
        <fullName evidence="8">Death-associated inhibitor of apoptosis 2-like</fullName>
    </submittedName>
</protein>
<dbReference type="PROSITE" id="PS50143">
    <property type="entry name" value="BIR_REPEAT_2"/>
    <property type="match status" value="1"/>
</dbReference>
<dbReference type="GeneID" id="113216838"/>
<accession>A0A6J1TNR9</accession>
<keyword evidence="2 4" id="KW-0479">Metal-binding</keyword>
<feature type="compositionally biased region" description="Low complexity" evidence="5">
    <location>
        <begin position="1"/>
        <end position="12"/>
    </location>
</feature>
<keyword evidence="3" id="KW-0862">Zinc</keyword>